<keyword evidence="1" id="KW-0472">Membrane</keyword>
<evidence type="ECO:0000256" key="1">
    <source>
        <dbReference type="SAM" id="Phobius"/>
    </source>
</evidence>
<dbReference type="Proteomes" id="UP000274756">
    <property type="component" value="Unassembled WGS sequence"/>
</dbReference>
<dbReference type="STRING" id="318479.A0A0N4URC1"/>
<accession>A0A0N4URC1</accession>
<feature type="transmembrane region" description="Helical" evidence="1">
    <location>
        <begin position="145"/>
        <end position="164"/>
    </location>
</feature>
<evidence type="ECO:0000313" key="5">
    <source>
        <dbReference type="Proteomes" id="UP000274756"/>
    </source>
</evidence>
<dbReference type="WBParaSite" id="DME_0001059601-mRNA-1">
    <property type="protein sequence ID" value="DME_0001059601-mRNA-1"/>
    <property type="gene ID" value="DME_0001059601"/>
</dbReference>
<dbReference type="OrthoDB" id="5847693at2759"/>
<feature type="signal peptide" evidence="2">
    <location>
        <begin position="1"/>
        <end position="19"/>
    </location>
</feature>
<proteinExistence type="predicted"/>
<name>A0A0N4URC1_DRAME</name>
<evidence type="ECO:0000313" key="6">
    <source>
        <dbReference type="WBParaSite" id="DME_0001059601-mRNA-1"/>
    </source>
</evidence>
<sequence>MLCIMLVTVLSIMSTRTLATKTCKWSGISFNIAKRVDDNLLVAPCNSRNITQNTVEFKVGIISKFEIEGINAEIEILADKQKPINPVSHQQNMETIWQEISQEGEELAEQLDDEIGKATLLIQNELSEFAVHWRMNIGGTSMVELILLIIIVILNCQSILFLLYPKCSRNSNQETVAIPMNLLGEDLHNKKEFKTTIKNVLSYQPKFLPLASFLPSRECREFSRNYESLLIKIKRSQQIRSQQCRECREFSRNYESLLIKIKRSLFFL</sequence>
<dbReference type="AlphaFoldDB" id="A0A0N4URC1"/>
<keyword evidence="1" id="KW-1133">Transmembrane helix</keyword>
<evidence type="ECO:0000256" key="2">
    <source>
        <dbReference type="SAM" id="SignalP"/>
    </source>
</evidence>
<feature type="chain" id="PRO_5041161657" evidence="2">
    <location>
        <begin position="20"/>
        <end position="268"/>
    </location>
</feature>
<reference evidence="3 5" key="2">
    <citation type="submission" date="2018-11" db="EMBL/GenBank/DDBJ databases">
        <authorList>
            <consortium name="Pathogen Informatics"/>
        </authorList>
    </citation>
    <scope>NUCLEOTIDE SEQUENCE [LARGE SCALE GENOMIC DNA]</scope>
</reference>
<organism evidence="4 6">
    <name type="scientific">Dracunculus medinensis</name>
    <name type="common">Guinea worm</name>
    <dbReference type="NCBI Taxonomy" id="318479"/>
    <lineage>
        <taxon>Eukaryota</taxon>
        <taxon>Metazoa</taxon>
        <taxon>Ecdysozoa</taxon>
        <taxon>Nematoda</taxon>
        <taxon>Chromadorea</taxon>
        <taxon>Rhabditida</taxon>
        <taxon>Spirurina</taxon>
        <taxon>Dracunculoidea</taxon>
        <taxon>Dracunculidae</taxon>
        <taxon>Dracunculus</taxon>
    </lineage>
</organism>
<protein>
    <submittedName>
        <fullName evidence="6">GOLD domain-containing protein</fullName>
    </submittedName>
</protein>
<evidence type="ECO:0000313" key="4">
    <source>
        <dbReference type="Proteomes" id="UP000038040"/>
    </source>
</evidence>
<dbReference type="EMBL" id="UYYG01000249">
    <property type="protein sequence ID" value="VDN54048.1"/>
    <property type="molecule type" value="Genomic_DNA"/>
</dbReference>
<gene>
    <name evidence="3" type="ORF">DME_LOCUS4021</name>
</gene>
<dbReference type="Proteomes" id="UP000038040">
    <property type="component" value="Unplaced"/>
</dbReference>
<reference evidence="6" key="1">
    <citation type="submission" date="2017-02" db="UniProtKB">
        <authorList>
            <consortium name="WormBaseParasite"/>
        </authorList>
    </citation>
    <scope>IDENTIFICATION</scope>
</reference>
<keyword evidence="1" id="KW-0812">Transmembrane</keyword>
<keyword evidence="5" id="KW-1185">Reference proteome</keyword>
<keyword evidence="2" id="KW-0732">Signal</keyword>
<evidence type="ECO:0000313" key="3">
    <source>
        <dbReference type="EMBL" id="VDN54048.1"/>
    </source>
</evidence>